<dbReference type="PROSITE" id="PS50011">
    <property type="entry name" value="PROTEIN_KINASE_DOM"/>
    <property type="match status" value="1"/>
</dbReference>
<dbReference type="Gene3D" id="1.10.510.10">
    <property type="entry name" value="Transferase(Phosphotransferase) domain 1"/>
    <property type="match status" value="1"/>
</dbReference>
<dbReference type="InterPro" id="IPR032675">
    <property type="entry name" value="LRR_dom_sf"/>
</dbReference>
<dbReference type="Pfam" id="PF23559">
    <property type="entry name" value="WHD_DRP"/>
    <property type="match status" value="1"/>
</dbReference>
<evidence type="ECO:0000256" key="5">
    <source>
        <dbReference type="ARBA" id="ARBA00022741"/>
    </source>
</evidence>
<reference evidence="11" key="2">
    <citation type="submission" date="2020-08" db="EMBL/GenBank/DDBJ databases">
        <title>Plant Genome Project.</title>
        <authorList>
            <person name="Zhang R.-G."/>
        </authorList>
    </citation>
    <scope>NUCLEOTIDE SEQUENCE</scope>
    <source>
        <strain evidence="11">Huo1</strain>
        <tissue evidence="11">Leaf</tissue>
    </source>
</reference>
<dbReference type="GO" id="GO:0005524">
    <property type="term" value="F:ATP binding"/>
    <property type="evidence" value="ECO:0007669"/>
    <property type="project" value="InterPro"/>
</dbReference>
<keyword evidence="12" id="KW-1185">Reference proteome</keyword>
<protein>
    <recommendedName>
        <fullName evidence="10">Protein kinase domain-containing protein</fullName>
    </recommendedName>
</protein>
<dbReference type="InterPro" id="IPR011009">
    <property type="entry name" value="Kinase-like_dom_sf"/>
</dbReference>
<accession>A0A8X8ZRU8</accession>
<dbReference type="InterPro" id="IPR055126">
    <property type="entry name" value="EDR4-like_N"/>
</dbReference>
<name>A0A8X8ZRU8_SALSN</name>
<dbReference type="InterPro" id="IPR000719">
    <property type="entry name" value="Prot_kinase_dom"/>
</dbReference>
<evidence type="ECO:0000256" key="7">
    <source>
        <dbReference type="ARBA" id="ARBA00022989"/>
    </source>
</evidence>
<feature type="compositionally biased region" description="Low complexity" evidence="9">
    <location>
        <begin position="47"/>
        <end position="59"/>
    </location>
</feature>
<dbReference type="Pfam" id="PF13855">
    <property type="entry name" value="LRR_8"/>
    <property type="match status" value="1"/>
</dbReference>
<evidence type="ECO:0000259" key="10">
    <source>
        <dbReference type="PROSITE" id="PS50011"/>
    </source>
</evidence>
<evidence type="ECO:0000256" key="9">
    <source>
        <dbReference type="SAM" id="MobiDB-lite"/>
    </source>
</evidence>
<keyword evidence="8" id="KW-0472">Membrane</keyword>
<dbReference type="SUPFAM" id="SSF52058">
    <property type="entry name" value="L domain-like"/>
    <property type="match status" value="1"/>
</dbReference>
<dbReference type="Gene3D" id="3.30.200.20">
    <property type="entry name" value="Phosphorylase Kinase, domain 1"/>
    <property type="match status" value="1"/>
</dbReference>
<dbReference type="PANTHER" id="PTHR47186">
    <property type="entry name" value="LEUCINE-RICH REPEAT-CONTAINING PROTEIN 57"/>
    <property type="match status" value="1"/>
</dbReference>
<dbReference type="InterPro" id="IPR056789">
    <property type="entry name" value="LRR_R13L1-DRL21"/>
</dbReference>
<keyword evidence="2" id="KW-0433">Leucine-rich repeat</keyword>
<dbReference type="Pfam" id="PF25019">
    <property type="entry name" value="LRR_R13L1-DRL21"/>
    <property type="match status" value="1"/>
</dbReference>
<comment type="caution">
    <text evidence="11">The sequence shown here is derived from an EMBL/GenBank/DDBJ whole genome shotgun (WGS) entry which is preliminary data.</text>
</comment>
<dbReference type="PANTHER" id="PTHR47186:SF24">
    <property type="entry name" value="DISEASE RESISTANCE RPP13-LIKE PROTEIN 1"/>
    <property type="match status" value="1"/>
</dbReference>
<dbReference type="EMBL" id="PNBA02000009">
    <property type="protein sequence ID" value="KAG6414446.1"/>
    <property type="molecule type" value="Genomic_DNA"/>
</dbReference>
<dbReference type="Pfam" id="PF00069">
    <property type="entry name" value="Pkinase"/>
    <property type="match status" value="1"/>
</dbReference>
<evidence type="ECO:0000256" key="1">
    <source>
        <dbReference type="ARBA" id="ARBA00004370"/>
    </source>
</evidence>
<feature type="domain" description="Protein kinase" evidence="10">
    <location>
        <begin position="130"/>
        <end position="375"/>
    </location>
</feature>
<dbReference type="Gene3D" id="3.80.10.10">
    <property type="entry name" value="Ribonuclease Inhibitor"/>
    <property type="match status" value="2"/>
</dbReference>
<comment type="subcellular location">
    <subcellularLocation>
        <location evidence="1">Membrane</location>
    </subcellularLocation>
</comment>
<dbReference type="SMART" id="SM00220">
    <property type="entry name" value="S_TKc"/>
    <property type="match status" value="1"/>
</dbReference>
<dbReference type="InterPro" id="IPR001611">
    <property type="entry name" value="Leu-rich_rpt"/>
</dbReference>
<keyword evidence="7" id="KW-1133">Transmembrane helix</keyword>
<feature type="region of interest" description="Disordered" evidence="9">
    <location>
        <begin position="38"/>
        <end position="59"/>
    </location>
</feature>
<dbReference type="SUPFAM" id="SSF56112">
    <property type="entry name" value="Protein kinase-like (PK-like)"/>
    <property type="match status" value="1"/>
</dbReference>
<keyword evidence="4" id="KW-0677">Repeat</keyword>
<gene>
    <name evidence="11" type="ORF">SASPL_127168</name>
</gene>
<dbReference type="Pfam" id="PF22910">
    <property type="entry name" value="EDR4-like_1st"/>
    <property type="match status" value="1"/>
</dbReference>
<dbReference type="GO" id="GO:0016020">
    <property type="term" value="C:membrane"/>
    <property type="evidence" value="ECO:0007669"/>
    <property type="project" value="UniProtKB-SubCell"/>
</dbReference>
<dbReference type="Proteomes" id="UP000298416">
    <property type="component" value="Unassembled WGS sequence"/>
</dbReference>
<dbReference type="AlphaFoldDB" id="A0A8X8ZRU8"/>
<evidence type="ECO:0000256" key="8">
    <source>
        <dbReference type="ARBA" id="ARBA00023136"/>
    </source>
</evidence>
<evidence type="ECO:0000313" key="11">
    <source>
        <dbReference type="EMBL" id="KAG6414446.1"/>
    </source>
</evidence>
<evidence type="ECO:0000256" key="2">
    <source>
        <dbReference type="ARBA" id="ARBA00022614"/>
    </source>
</evidence>
<evidence type="ECO:0000256" key="3">
    <source>
        <dbReference type="ARBA" id="ARBA00022692"/>
    </source>
</evidence>
<sequence length="798" mass="90089">MSRTDKVSLVRCPKCEKIVTDFCISRCGGCGAILRRPSSPPQTKTISSAPSASSESSSSPYSFDEFTFPFSTEDLLQSSAWQGWEWDPPQNSRYISRWRVVKHAVVATLRLHRLGTDRNWNKTVPNLPDFDLKPIIEASGTGKVYRVVHRHTGLTYALKEFRDDSSQRQQISADVQILKELDHPNLVKCYDVVFGDAGVSFLLLEPLDRGFSNVTCKFDLLTFAYQLLLGLNFLHRNRIWQWDIKLYNIFVDHTGQVKLLYLGKTLSNTTPFSPEIGAIHDEFSWDVWSVGLCILKLGKSSGRFSEIEDVQEQPSTELLRISTEDEDRVYNLETPKHSTTHEVPESCIEHCNLFLPDCEFEKDKLVRMWIAEECFELGATKRMEDVGNLYFDALIEREVILHTLVVHGDRCVVTGQLPSDFFLGLKLLRTLDLSRTHIAEVPGSIGKLESLRYLDMSGTPIQRLPESVDRLHRLQTLNLKYCVGISALPRGLGKLVELRHLDLDIISQLKSMPRGMGNLVKLQTLQAFIVGRENDGCGIGELKNMNEISGSFCISMLENVSGAEEAREAVLLHKTYIDKLELRWNDCGDADSQDTAEILESLQPHYHLKELLLSFYGGSRFPSWMSNPFYTDLVTMTLYRNIVTTVVNAFPRLEELTLEGMSALEEWTGVEDGDFPCLAQVSIRYCPELRLLPLSQLSSLERLEISHCKQLISLTEGSLPDSLDSLIIRCCPGINERCRKDGVDWPKIAAVRNIWIDFENLACNSGIESVPPWVDGSFNPDSDGANCKGEGSVTFDPQ</sequence>
<proteinExistence type="predicted"/>
<evidence type="ECO:0000256" key="4">
    <source>
        <dbReference type="ARBA" id="ARBA00022737"/>
    </source>
</evidence>
<organism evidence="11">
    <name type="scientific">Salvia splendens</name>
    <name type="common">Scarlet sage</name>
    <dbReference type="NCBI Taxonomy" id="180675"/>
    <lineage>
        <taxon>Eukaryota</taxon>
        <taxon>Viridiplantae</taxon>
        <taxon>Streptophyta</taxon>
        <taxon>Embryophyta</taxon>
        <taxon>Tracheophyta</taxon>
        <taxon>Spermatophyta</taxon>
        <taxon>Magnoliopsida</taxon>
        <taxon>eudicotyledons</taxon>
        <taxon>Gunneridae</taxon>
        <taxon>Pentapetalae</taxon>
        <taxon>asterids</taxon>
        <taxon>lamiids</taxon>
        <taxon>Lamiales</taxon>
        <taxon>Lamiaceae</taxon>
        <taxon>Nepetoideae</taxon>
        <taxon>Mentheae</taxon>
        <taxon>Salviinae</taxon>
        <taxon>Salvia</taxon>
        <taxon>Salvia subgen. Calosphace</taxon>
        <taxon>core Calosphace</taxon>
    </lineage>
</organism>
<dbReference type="InterPro" id="IPR058922">
    <property type="entry name" value="WHD_DRP"/>
</dbReference>
<keyword evidence="6" id="KW-0067">ATP-binding</keyword>
<evidence type="ECO:0000313" key="12">
    <source>
        <dbReference type="Proteomes" id="UP000298416"/>
    </source>
</evidence>
<keyword evidence="5" id="KW-0547">Nucleotide-binding</keyword>
<dbReference type="GO" id="GO:0004672">
    <property type="term" value="F:protein kinase activity"/>
    <property type="evidence" value="ECO:0007669"/>
    <property type="project" value="InterPro"/>
</dbReference>
<reference evidence="11" key="1">
    <citation type="submission" date="2018-01" db="EMBL/GenBank/DDBJ databases">
        <authorList>
            <person name="Mao J.F."/>
        </authorList>
    </citation>
    <scope>NUCLEOTIDE SEQUENCE</scope>
    <source>
        <strain evidence="11">Huo1</strain>
        <tissue evidence="11">Leaf</tissue>
    </source>
</reference>
<evidence type="ECO:0000256" key="6">
    <source>
        <dbReference type="ARBA" id="ARBA00022840"/>
    </source>
</evidence>
<keyword evidence="3" id="KW-0812">Transmembrane</keyword>